<comment type="caution">
    <text evidence="6">The sequence shown here is derived from an EMBL/GenBank/DDBJ whole genome shotgun (WGS) entry which is preliminary data.</text>
</comment>
<comment type="similarity">
    <text evidence="4">Belongs to the zinc-containing alcohol dehydrogenase family.</text>
</comment>
<dbReference type="PANTHER" id="PTHR43401:SF2">
    <property type="entry name" value="L-THREONINE 3-DEHYDROGENASE"/>
    <property type="match status" value="1"/>
</dbReference>
<dbReference type="InterPro" id="IPR050129">
    <property type="entry name" value="Zn_alcohol_dh"/>
</dbReference>
<dbReference type="PROSITE" id="PS00059">
    <property type="entry name" value="ADH_ZINC"/>
    <property type="match status" value="1"/>
</dbReference>
<reference evidence="6" key="1">
    <citation type="submission" date="2020-10" db="EMBL/GenBank/DDBJ databases">
        <authorList>
            <person name="Gilroy R."/>
        </authorList>
    </citation>
    <scope>NUCLEOTIDE SEQUENCE</scope>
    <source>
        <strain evidence="6">ChiSjej6B24-2974</strain>
    </source>
</reference>
<keyword evidence="3" id="KW-0560">Oxidoreductase</keyword>
<dbReference type="PANTHER" id="PTHR43401">
    <property type="entry name" value="L-THREONINE 3-DEHYDROGENASE"/>
    <property type="match status" value="1"/>
</dbReference>
<evidence type="ECO:0000256" key="3">
    <source>
        <dbReference type="ARBA" id="ARBA00023002"/>
    </source>
</evidence>
<dbReference type="Gene3D" id="3.90.180.10">
    <property type="entry name" value="Medium-chain alcohol dehydrogenases, catalytic domain"/>
    <property type="match status" value="1"/>
</dbReference>
<dbReference type="SUPFAM" id="SSF51735">
    <property type="entry name" value="NAD(P)-binding Rossmann-fold domains"/>
    <property type="match status" value="1"/>
</dbReference>
<dbReference type="InterPro" id="IPR011032">
    <property type="entry name" value="GroES-like_sf"/>
</dbReference>
<dbReference type="Pfam" id="PF08240">
    <property type="entry name" value="ADH_N"/>
    <property type="match status" value="1"/>
</dbReference>
<dbReference type="InterPro" id="IPR013149">
    <property type="entry name" value="ADH-like_C"/>
</dbReference>
<keyword evidence="1 4" id="KW-0479">Metal-binding</keyword>
<dbReference type="AlphaFoldDB" id="A0A9D0ZMX4"/>
<dbReference type="InterPro" id="IPR020843">
    <property type="entry name" value="ER"/>
</dbReference>
<evidence type="ECO:0000313" key="6">
    <source>
        <dbReference type="EMBL" id="HIQ83162.1"/>
    </source>
</evidence>
<reference evidence="6" key="2">
    <citation type="journal article" date="2021" name="PeerJ">
        <title>Extensive microbial diversity within the chicken gut microbiome revealed by metagenomics and culture.</title>
        <authorList>
            <person name="Gilroy R."/>
            <person name="Ravi A."/>
            <person name="Getino M."/>
            <person name="Pursley I."/>
            <person name="Horton D.L."/>
            <person name="Alikhan N.F."/>
            <person name="Baker D."/>
            <person name="Gharbi K."/>
            <person name="Hall N."/>
            <person name="Watson M."/>
            <person name="Adriaenssens E.M."/>
            <person name="Foster-Nyarko E."/>
            <person name="Jarju S."/>
            <person name="Secka A."/>
            <person name="Antonio M."/>
            <person name="Oren A."/>
            <person name="Chaudhuri R.R."/>
            <person name="La Ragione R."/>
            <person name="Hildebrand F."/>
            <person name="Pallen M.J."/>
        </authorList>
    </citation>
    <scope>NUCLEOTIDE SEQUENCE</scope>
    <source>
        <strain evidence="6">ChiSjej6B24-2974</strain>
    </source>
</reference>
<evidence type="ECO:0000256" key="1">
    <source>
        <dbReference type="ARBA" id="ARBA00022723"/>
    </source>
</evidence>
<dbReference type="EMBL" id="DVFZ01000086">
    <property type="protein sequence ID" value="HIQ83162.1"/>
    <property type="molecule type" value="Genomic_DNA"/>
</dbReference>
<feature type="domain" description="Enoyl reductase (ER)" evidence="5">
    <location>
        <begin position="30"/>
        <end position="399"/>
    </location>
</feature>
<dbReference type="SMART" id="SM00829">
    <property type="entry name" value="PKS_ER"/>
    <property type="match status" value="1"/>
</dbReference>
<keyword evidence="2 4" id="KW-0862">Zinc</keyword>
<dbReference type="SUPFAM" id="SSF50129">
    <property type="entry name" value="GroES-like"/>
    <property type="match status" value="1"/>
</dbReference>
<evidence type="ECO:0000259" key="5">
    <source>
        <dbReference type="SMART" id="SM00829"/>
    </source>
</evidence>
<dbReference type="Pfam" id="PF00107">
    <property type="entry name" value="ADH_zinc_N"/>
    <property type="match status" value="1"/>
</dbReference>
<evidence type="ECO:0000313" key="7">
    <source>
        <dbReference type="Proteomes" id="UP000824260"/>
    </source>
</evidence>
<dbReference type="InterPro" id="IPR036291">
    <property type="entry name" value="NAD(P)-bd_dom_sf"/>
</dbReference>
<dbReference type="GO" id="GO:0016491">
    <property type="term" value="F:oxidoreductase activity"/>
    <property type="evidence" value="ECO:0007669"/>
    <property type="project" value="UniProtKB-KW"/>
</dbReference>
<dbReference type="InterPro" id="IPR013154">
    <property type="entry name" value="ADH-like_N"/>
</dbReference>
<organism evidence="6 7">
    <name type="scientific">Candidatus Pullichristensenella stercorigallinarum</name>
    <dbReference type="NCBI Taxonomy" id="2840909"/>
    <lineage>
        <taxon>Bacteria</taxon>
        <taxon>Bacillati</taxon>
        <taxon>Bacillota</taxon>
        <taxon>Clostridia</taxon>
        <taxon>Candidatus Pullichristensenella</taxon>
    </lineage>
</organism>
<dbReference type="Proteomes" id="UP000824260">
    <property type="component" value="Unassembled WGS sequence"/>
</dbReference>
<proteinExistence type="inferred from homology"/>
<evidence type="ECO:0000256" key="4">
    <source>
        <dbReference type="RuleBase" id="RU361277"/>
    </source>
</evidence>
<comment type="cofactor">
    <cofactor evidence="4">
        <name>Zn(2+)</name>
        <dbReference type="ChEBI" id="CHEBI:29105"/>
    </cofactor>
</comment>
<dbReference type="InterPro" id="IPR002328">
    <property type="entry name" value="ADH_Zn_CS"/>
</dbReference>
<protein>
    <submittedName>
        <fullName evidence="6">Zinc-binding dehydrogenase</fullName>
    </submittedName>
</protein>
<gene>
    <name evidence="6" type="ORF">IAA52_08665</name>
</gene>
<name>A0A9D0ZMX4_9FIRM</name>
<dbReference type="Gene3D" id="3.40.50.720">
    <property type="entry name" value="NAD(P)-binding Rossmann-like Domain"/>
    <property type="match status" value="1"/>
</dbReference>
<evidence type="ECO:0000256" key="2">
    <source>
        <dbReference type="ARBA" id="ARBA00022833"/>
    </source>
</evidence>
<sequence length="402" mass="44434">MKTVYFEKDIPRILLTKAAAKVCKPLLYTGLNAVKYKTVPDPKLPAGDWVRVRNVACGLCGTDVSFFKATTGTNSALEPIPGSKRTYLGHENVGVVTEVGAEVTDFKVGDRVTIRAYMAGCDTKGIRDRCHYCEEGDYNFCLNYGAPSPYGAVETGAGWSDSFIYPARGLAHIYDELTDEQAVMVEPTCVSIHSVLCAPPQKGEKVLVMGCGAIGLGVVQAIKIVQPDCEVWVLERVKSRQEFAKKLGADHVLSGEIYEAASKATGGSEVYVGMGGNRYFFGGFHRIYDCVGGDWSNHTAVRLLRARGTLVKIGHHMRAVTFDETPVWWQELNLVGVDAHGMENWQGRKLYTFDLAQEWIRDGIYKVEGFVTHHFKLDDYKAAFRLALENSPEVIKIVLDCQ</sequence>
<dbReference type="GO" id="GO:0008270">
    <property type="term" value="F:zinc ion binding"/>
    <property type="evidence" value="ECO:0007669"/>
    <property type="project" value="InterPro"/>
</dbReference>
<accession>A0A9D0ZMX4</accession>